<protein>
    <recommendedName>
        <fullName evidence="3">BTB domain-containing protein</fullName>
    </recommendedName>
</protein>
<name>A0A0C3CEG9_HEBCY</name>
<reference evidence="1 2" key="1">
    <citation type="submission" date="2014-04" db="EMBL/GenBank/DDBJ databases">
        <authorList>
            <consortium name="DOE Joint Genome Institute"/>
            <person name="Kuo A."/>
            <person name="Gay G."/>
            <person name="Dore J."/>
            <person name="Kohler A."/>
            <person name="Nagy L.G."/>
            <person name="Floudas D."/>
            <person name="Copeland A."/>
            <person name="Barry K.W."/>
            <person name="Cichocki N."/>
            <person name="Veneault-Fourrey C."/>
            <person name="LaButti K."/>
            <person name="Lindquist E.A."/>
            <person name="Lipzen A."/>
            <person name="Lundell T."/>
            <person name="Morin E."/>
            <person name="Murat C."/>
            <person name="Sun H."/>
            <person name="Tunlid A."/>
            <person name="Henrissat B."/>
            <person name="Grigoriev I.V."/>
            <person name="Hibbett D.S."/>
            <person name="Martin F."/>
            <person name="Nordberg H.P."/>
            <person name="Cantor M.N."/>
            <person name="Hua S.X."/>
        </authorList>
    </citation>
    <scope>NUCLEOTIDE SEQUENCE [LARGE SCALE GENOMIC DNA]</scope>
    <source>
        <strain evidence="2">h7</strain>
    </source>
</reference>
<dbReference type="Proteomes" id="UP000053424">
    <property type="component" value="Unassembled WGS sequence"/>
</dbReference>
<dbReference type="AlphaFoldDB" id="A0A0C3CEG9"/>
<dbReference type="EMBL" id="KN831777">
    <property type="protein sequence ID" value="KIM42589.1"/>
    <property type="molecule type" value="Genomic_DNA"/>
</dbReference>
<sequence>MEPAIEVKPSATNVTSDPRTSPLFCDPDADITFASSDGVLFKIYRKYIEATSAGLAAPPIVETDQQHVSLQEPSEVLEILFRFVHPPTEIEHYRQPNMRFGGQPELLFAVAEAAEKYIVFGAMNRPLEILNHSHKHGYEELADRVAPHTIGLPLAEVAAKLTCPGLLPRWLVYYDHWKELSLFTCKSIEVMVYGTCVSVIGWKAAFLDAFTKAKDNSRRLQIILPPHQKFHGAGQYPTRHKQIANECKRVNEQSVVVEVDPKFRRVERDLPPA</sequence>
<evidence type="ECO:0008006" key="3">
    <source>
        <dbReference type="Google" id="ProtNLM"/>
    </source>
</evidence>
<gene>
    <name evidence="1" type="ORF">M413DRAFT_26623</name>
</gene>
<keyword evidence="2" id="KW-1185">Reference proteome</keyword>
<dbReference type="OrthoDB" id="3184970at2759"/>
<dbReference type="STRING" id="686832.A0A0C3CEG9"/>
<accession>A0A0C3CEG9</accession>
<proteinExistence type="predicted"/>
<reference evidence="2" key="2">
    <citation type="submission" date="2015-01" db="EMBL/GenBank/DDBJ databases">
        <title>Evolutionary Origins and Diversification of the Mycorrhizal Mutualists.</title>
        <authorList>
            <consortium name="DOE Joint Genome Institute"/>
            <consortium name="Mycorrhizal Genomics Consortium"/>
            <person name="Kohler A."/>
            <person name="Kuo A."/>
            <person name="Nagy L.G."/>
            <person name="Floudas D."/>
            <person name="Copeland A."/>
            <person name="Barry K.W."/>
            <person name="Cichocki N."/>
            <person name="Veneault-Fourrey C."/>
            <person name="LaButti K."/>
            <person name="Lindquist E.A."/>
            <person name="Lipzen A."/>
            <person name="Lundell T."/>
            <person name="Morin E."/>
            <person name="Murat C."/>
            <person name="Riley R."/>
            <person name="Ohm R."/>
            <person name="Sun H."/>
            <person name="Tunlid A."/>
            <person name="Henrissat B."/>
            <person name="Grigoriev I.V."/>
            <person name="Hibbett D.S."/>
            <person name="Martin F."/>
        </authorList>
    </citation>
    <scope>NUCLEOTIDE SEQUENCE [LARGE SCALE GENOMIC DNA]</scope>
    <source>
        <strain evidence="2">h7</strain>
    </source>
</reference>
<evidence type="ECO:0000313" key="1">
    <source>
        <dbReference type="EMBL" id="KIM42589.1"/>
    </source>
</evidence>
<organism evidence="1 2">
    <name type="scientific">Hebeloma cylindrosporum</name>
    <dbReference type="NCBI Taxonomy" id="76867"/>
    <lineage>
        <taxon>Eukaryota</taxon>
        <taxon>Fungi</taxon>
        <taxon>Dikarya</taxon>
        <taxon>Basidiomycota</taxon>
        <taxon>Agaricomycotina</taxon>
        <taxon>Agaricomycetes</taxon>
        <taxon>Agaricomycetidae</taxon>
        <taxon>Agaricales</taxon>
        <taxon>Agaricineae</taxon>
        <taxon>Hymenogastraceae</taxon>
        <taxon>Hebeloma</taxon>
    </lineage>
</organism>
<dbReference type="HOGENOM" id="CLU_075133_3_0_1"/>
<evidence type="ECO:0000313" key="2">
    <source>
        <dbReference type="Proteomes" id="UP000053424"/>
    </source>
</evidence>